<accession>A0ABZ1BUL9</accession>
<evidence type="ECO:0000259" key="3">
    <source>
        <dbReference type="Pfam" id="PF24481"/>
    </source>
</evidence>
<dbReference type="RefSeq" id="WP_324670225.1">
    <property type="nucleotide sequence ID" value="NZ_CP141614.1"/>
</dbReference>
<organism evidence="4 5">
    <name type="scientific">Geochorda subterranea</name>
    <dbReference type="NCBI Taxonomy" id="3109564"/>
    <lineage>
        <taxon>Bacteria</taxon>
        <taxon>Bacillati</taxon>
        <taxon>Bacillota</taxon>
        <taxon>Limnochordia</taxon>
        <taxon>Limnochordales</taxon>
        <taxon>Geochordaceae</taxon>
        <taxon>Geochorda</taxon>
    </lineage>
</organism>
<gene>
    <name evidence="4" type="ORF">VLY81_06595</name>
</gene>
<reference evidence="5" key="1">
    <citation type="submission" date="2023-12" db="EMBL/GenBank/DDBJ databases">
        <title>Novel isolates from deep terrestrial aquifers shed light on the physiology and ecology of the class Limnochordia.</title>
        <authorList>
            <person name="Karnachuk O.V."/>
            <person name="Lukina A.P."/>
            <person name="Avakyan M.R."/>
            <person name="Kadnikov V."/>
            <person name="Begmatov S."/>
            <person name="Beletsky A.V."/>
            <person name="Mardanov A.V."/>
            <person name="Ravin N.V."/>
        </authorList>
    </citation>
    <scope>NUCLEOTIDE SEQUENCE [LARGE SCALE GENOMIC DNA]</scope>
    <source>
        <strain evidence="5">LN</strain>
    </source>
</reference>
<dbReference type="InterPro" id="IPR052376">
    <property type="entry name" value="Oxidative_Scav/Glycosyltrans"/>
</dbReference>
<dbReference type="InterPro" id="IPR003743">
    <property type="entry name" value="Zf-RING_7"/>
</dbReference>
<dbReference type="PANTHER" id="PTHR39082">
    <property type="entry name" value="PHOSPHOLIPASE C-BETA-2-RELATED"/>
    <property type="match status" value="1"/>
</dbReference>
<evidence type="ECO:0000256" key="1">
    <source>
        <dbReference type="SAM" id="Coils"/>
    </source>
</evidence>
<protein>
    <submittedName>
        <fullName evidence="4">C4-type zinc ribbon domain-containing protein</fullName>
    </submittedName>
</protein>
<feature type="domain" description="CT398-like coiled coil hairpin" evidence="3">
    <location>
        <begin position="29"/>
        <end position="209"/>
    </location>
</feature>
<feature type="domain" description="C4-type zinc ribbon" evidence="2">
    <location>
        <begin position="221"/>
        <end position="253"/>
    </location>
</feature>
<dbReference type="Gene3D" id="1.10.287.1490">
    <property type="match status" value="1"/>
</dbReference>
<dbReference type="Pfam" id="PF02591">
    <property type="entry name" value="Zn_ribbon_9"/>
    <property type="match status" value="1"/>
</dbReference>
<evidence type="ECO:0000313" key="4">
    <source>
        <dbReference type="EMBL" id="WRP15817.1"/>
    </source>
</evidence>
<dbReference type="Proteomes" id="UP001333102">
    <property type="component" value="Chromosome"/>
</dbReference>
<name>A0ABZ1BUL9_9FIRM</name>
<evidence type="ECO:0000259" key="2">
    <source>
        <dbReference type="Pfam" id="PF02591"/>
    </source>
</evidence>
<evidence type="ECO:0000313" key="5">
    <source>
        <dbReference type="Proteomes" id="UP001333102"/>
    </source>
</evidence>
<dbReference type="Pfam" id="PF24481">
    <property type="entry name" value="CT398_CC"/>
    <property type="match status" value="1"/>
</dbReference>
<proteinExistence type="predicted"/>
<feature type="coiled-coil region" evidence="1">
    <location>
        <begin position="52"/>
        <end position="192"/>
    </location>
</feature>
<keyword evidence="1" id="KW-0175">Coiled coil</keyword>
<keyword evidence="5" id="KW-1185">Reference proteome</keyword>
<sequence length="270" mass="30003">MAMGSAETGVGAPRAGGAAAADLERLWELQQVDGAIRAAREGLEGHPDRVEAESARDAAARLEAACRSHQERLRELRMTVRRLERELAEAEREGDQLQERLFGGAVTHPKELSSLQARLEAIRERAGRLQDEALEQMESLEQTERALAQAREDLDRARERLGQAERRWEATRRDLEAELARLERRRAQLVAAVANPTHLARYERLAGAKGGQALALVDQERCSACGMPLSNLVLTEARRKERMIFCETCGRILYWPPGRHLGLPGAPAPA</sequence>
<dbReference type="PANTHER" id="PTHR39082:SF1">
    <property type="entry name" value="SCAVENGER RECEPTOR CLASS A MEMBER 3"/>
    <property type="match status" value="1"/>
</dbReference>
<dbReference type="InterPro" id="IPR056003">
    <property type="entry name" value="CT398_CC_hairpin"/>
</dbReference>
<dbReference type="EMBL" id="CP141614">
    <property type="protein sequence ID" value="WRP15817.1"/>
    <property type="molecule type" value="Genomic_DNA"/>
</dbReference>